<evidence type="ECO:0008006" key="4">
    <source>
        <dbReference type="Google" id="ProtNLM"/>
    </source>
</evidence>
<feature type="chain" id="PRO_5043763667" description="C1q domain-containing protein" evidence="1">
    <location>
        <begin position="21"/>
        <end position="270"/>
    </location>
</feature>
<dbReference type="Proteomes" id="UP000004834">
    <property type="component" value="Unassembled WGS sequence"/>
</dbReference>
<accession>A0AAV3F117</accession>
<dbReference type="AlphaFoldDB" id="A0AAV3F117"/>
<feature type="signal peptide" evidence="1">
    <location>
        <begin position="1"/>
        <end position="20"/>
    </location>
</feature>
<name>A0AAV3F117_9FLAO</name>
<comment type="caution">
    <text evidence="2">The sequence shown here is derived from an EMBL/GenBank/DDBJ whole genome shotgun (WGS) entry which is preliminary data.</text>
</comment>
<keyword evidence="1" id="KW-0732">Signal</keyword>
<protein>
    <recommendedName>
        <fullName evidence="4">C1q domain-containing protein</fullName>
    </recommendedName>
</protein>
<dbReference type="RefSeq" id="WP_006264064.1">
    <property type="nucleotide sequence ID" value="NZ_JH590838.1"/>
</dbReference>
<proteinExistence type="predicted"/>
<evidence type="ECO:0000313" key="3">
    <source>
        <dbReference type="Proteomes" id="UP000004834"/>
    </source>
</evidence>
<evidence type="ECO:0000313" key="2">
    <source>
        <dbReference type="EMBL" id="EHO09192.1"/>
    </source>
</evidence>
<reference evidence="2 3" key="1">
    <citation type="submission" date="2011-11" db="EMBL/GenBank/DDBJ databases">
        <title>The Genome Sequence of Myroides odoratimimus CIP 101113.</title>
        <authorList>
            <person name="Earl A."/>
            <person name="Ward D."/>
            <person name="Feldgarden M."/>
            <person name="Gevers D."/>
            <person name="Huys G."/>
            <person name="Young S.K."/>
            <person name="Zeng Q."/>
            <person name="Gargeya S."/>
            <person name="Fitzgerald M."/>
            <person name="Haas B."/>
            <person name="Abouelleil A."/>
            <person name="Alvarado L."/>
            <person name="Arachchi H.M."/>
            <person name="Berlin A."/>
            <person name="Brown A."/>
            <person name="Chapman S.B."/>
            <person name="Chen Z."/>
            <person name="Dunbar C."/>
            <person name="Freedman E."/>
            <person name="Gearin G."/>
            <person name="Goldberg J."/>
            <person name="Griggs A."/>
            <person name="Gujja S."/>
            <person name="Heiman D."/>
            <person name="Howarth C."/>
            <person name="Larson L."/>
            <person name="Lui A."/>
            <person name="MacDonald P.J.P."/>
            <person name="Montmayeur A."/>
            <person name="Murphy C."/>
            <person name="Neiman D."/>
            <person name="Pearson M."/>
            <person name="Priest M."/>
            <person name="Roberts A."/>
            <person name="Saif S."/>
            <person name="Shea T."/>
            <person name="Shenoy N."/>
            <person name="Sisk P."/>
            <person name="Stolte C."/>
            <person name="Sykes S."/>
            <person name="Wortman J."/>
            <person name="Nusbaum C."/>
            <person name="Birren B."/>
        </authorList>
    </citation>
    <scope>NUCLEOTIDE SEQUENCE [LARGE SCALE GENOMIC DNA]</scope>
    <source>
        <strain evidence="2 3">CIP 101113</strain>
    </source>
</reference>
<gene>
    <name evidence="2" type="ORF">HMPREF9715_02480</name>
</gene>
<evidence type="ECO:0000256" key="1">
    <source>
        <dbReference type="SAM" id="SignalP"/>
    </source>
</evidence>
<sequence>MKTIYLSLLFLLLKTVSCYGQIGINTTLPQAIFHVDGKNDNANTNVTHSQKESNDIVVTNNGNIGIGILNPTNKLEIKTNDSNTGLSLLNASSQSKVLISDKDGNATWSFPERKARTSIYSITGVSSLIGNINNMAKYDKFLDVKIEDVKGIFGDQYGWDIVKQQYIVPIKGIYRISMSIYLESGLLSDYYKIGISKGNNAKQLMPNMPYISIVSEEKDKLAYVTGLAILNKDDILEIKVANQENPNSPVKIIGGPEYSTLLIELVKQIR</sequence>
<organism evidence="2 3">
    <name type="scientific">Myroides odoratimimus CIP 101113</name>
    <dbReference type="NCBI Taxonomy" id="883154"/>
    <lineage>
        <taxon>Bacteria</taxon>
        <taxon>Pseudomonadati</taxon>
        <taxon>Bacteroidota</taxon>
        <taxon>Flavobacteriia</taxon>
        <taxon>Flavobacteriales</taxon>
        <taxon>Flavobacteriaceae</taxon>
        <taxon>Myroides</taxon>
    </lineage>
</organism>
<dbReference type="EMBL" id="AGEE01000033">
    <property type="protein sequence ID" value="EHO09192.1"/>
    <property type="molecule type" value="Genomic_DNA"/>
</dbReference>